<dbReference type="AlphaFoldDB" id="A0A6G0TXG4"/>
<name>A0A6G0TXG4_APHGL</name>
<evidence type="ECO:0000313" key="1">
    <source>
        <dbReference type="EMBL" id="KAE9540661.1"/>
    </source>
</evidence>
<comment type="caution">
    <text evidence="1">The sequence shown here is derived from an EMBL/GenBank/DDBJ whole genome shotgun (WGS) entry which is preliminary data.</text>
</comment>
<accession>A0A6G0TXG4</accession>
<organism evidence="1 2">
    <name type="scientific">Aphis glycines</name>
    <name type="common">Soybean aphid</name>
    <dbReference type="NCBI Taxonomy" id="307491"/>
    <lineage>
        <taxon>Eukaryota</taxon>
        <taxon>Metazoa</taxon>
        <taxon>Ecdysozoa</taxon>
        <taxon>Arthropoda</taxon>
        <taxon>Hexapoda</taxon>
        <taxon>Insecta</taxon>
        <taxon>Pterygota</taxon>
        <taxon>Neoptera</taxon>
        <taxon>Paraneoptera</taxon>
        <taxon>Hemiptera</taxon>
        <taxon>Sternorrhyncha</taxon>
        <taxon>Aphidomorpha</taxon>
        <taxon>Aphidoidea</taxon>
        <taxon>Aphididae</taxon>
        <taxon>Aphidini</taxon>
        <taxon>Aphis</taxon>
        <taxon>Aphis</taxon>
    </lineage>
</organism>
<keyword evidence="2" id="KW-1185">Reference proteome</keyword>
<gene>
    <name evidence="1" type="ORF">AGLY_003906</name>
</gene>
<sequence length="369" mass="41475">MSINISTLIVYLFTCDKKNNTSSDTVFKTTNNQYLYSLSDSKAKAADICCSKNDFEHNSLIPSVSLKSKFDLYLEEYACMTLNGYLPLVLFKPLSSPLSPIIIQHFALIENIYDLPVVNVMIDVPFSVSIHFCTFTEHILVYICSKQKENFVSCIISILHLSFSTTTLSVHKFEIANFLFCIVVSLKLGRTSDEISLSSTLLNLIFLVENKFEINVTGSGLFLDSPLLGDTCKTDVGVLLEDENGKTFISSALSGVGGIKMGVIRLRPSDVRVSICFFKIGGKGLITFGGGLNCYYDVLKFHRMNKHTGLNHLLTKTNLTQDLEINFQAQQLVFLILFAKLKHWYLSSQQHIDTYDDSSYRLFSPLLNY</sequence>
<evidence type="ECO:0000313" key="2">
    <source>
        <dbReference type="Proteomes" id="UP000475862"/>
    </source>
</evidence>
<reference evidence="1 2" key="1">
    <citation type="submission" date="2019-08" db="EMBL/GenBank/DDBJ databases">
        <title>The genome of the soybean aphid Biotype 1, its phylome, world population structure and adaptation to the North American continent.</title>
        <authorList>
            <person name="Giordano R."/>
            <person name="Donthu R.K."/>
            <person name="Hernandez A.G."/>
            <person name="Wright C.L."/>
            <person name="Zimin A.V."/>
        </authorList>
    </citation>
    <scope>NUCLEOTIDE SEQUENCE [LARGE SCALE GENOMIC DNA]</scope>
    <source>
        <tissue evidence="1">Whole aphids</tissue>
    </source>
</reference>
<dbReference type="EMBL" id="VYZN01000013">
    <property type="protein sequence ID" value="KAE9540661.1"/>
    <property type="molecule type" value="Genomic_DNA"/>
</dbReference>
<protein>
    <submittedName>
        <fullName evidence="1">Uncharacterized protein</fullName>
    </submittedName>
</protein>
<dbReference type="Proteomes" id="UP000475862">
    <property type="component" value="Unassembled WGS sequence"/>
</dbReference>
<proteinExistence type="predicted"/>